<gene>
    <name evidence="3" type="ORF">GALMADRAFT_237968</name>
</gene>
<comment type="similarity">
    <text evidence="1">Belongs to the short-chain dehydrogenases/reductases (SDR) family.</text>
</comment>
<dbReference type="EMBL" id="KL142369">
    <property type="protein sequence ID" value="KDR82577.1"/>
    <property type="molecule type" value="Genomic_DNA"/>
</dbReference>
<organism evidence="3 4">
    <name type="scientific">Galerina marginata (strain CBS 339.88)</name>
    <dbReference type="NCBI Taxonomy" id="685588"/>
    <lineage>
        <taxon>Eukaryota</taxon>
        <taxon>Fungi</taxon>
        <taxon>Dikarya</taxon>
        <taxon>Basidiomycota</taxon>
        <taxon>Agaricomycotina</taxon>
        <taxon>Agaricomycetes</taxon>
        <taxon>Agaricomycetidae</taxon>
        <taxon>Agaricales</taxon>
        <taxon>Agaricineae</taxon>
        <taxon>Strophariaceae</taxon>
        <taxon>Galerina</taxon>
    </lineage>
</organism>
<evidence type="ECO:0000256" key="1">
    <source>
        <dbReference type="ARBA" id="ARBA00006484"/>
    </source>
</evidence>
<dbReference type="AlphaFoldDB" id="A0A067TJR9"/>
<feature type="region of interest" description="Disordered" evidence="2">
    <location>
        <begin position="350"/>
        <end position="386"/>
    </location>
</feature>
<dbReference type="OrthoDB" id="191139at2759"/>
<dbReference type="InterPro" id="IPR036291">
    <property type="entry name" value="NAD(P)-bd_dom_sf"/>
</dbReference>
<accession>A0A067TJR9</accession>
<sequence length="558" mass="61240">MAAPLRLNTLAGCQDFVTNQPPPAIADQILRDQQLCRSQGLPSLVVHCLPAHVDRIARVISGNAIPLAVARMRLASIVSLIKSYLANLSRSPTTDREDSIPAHMIPTDPDYTAALKVLSYLQLPQVGICPSPSTPLESVIECLKAQLSLGADVRHAIHQQNVKHSRRCYMCRFTIASPHLLYPSLCIPCGDFNITSSSLSLPPNLELSRKTALVTGGRINLGYYTALRLLRCGAKVVVSSRYPMDAETRYLNEPDYENWKERLKIIGADFRTAKDVFSLVKVVLDCLKNWSTDDKARLDILINNAAQTLTDSTEKEGDSIQRELHLTAASHGGVLLEVGYVPRVRGGVGPHLIEPSARSGPPSDAPGEDPDEESSNKVISNGKDERSSWVQHMSEIPYEDVISAHSVNTFVPFILVREFLPYMSVTRPSSSTTENPRPAAYIVNVSSREGIFESRPGHGSKAGHHVHTNMSKAALNMLTETEAASAWRNGRVAMNTVDPGYMSADPMYMEMVGRVGEACPIGWEDGAGRVLWPIARGEGGHIIRGRFLKHFTEVNVNR</sequence>
<dbReference type="InterPro" id="IPR002347">
    <property type="entry name" value="SDR_fam"/>
</dbReference>
<dbReference type="PANTHER" id="PTHR43544">
    <property type="entry name" value="SHORT-CHAIN DEHYDROGENASE/REDUCTASE"/>
    <property type="match status" value="1"/>
</dbReference>
<dbReference type="Pfam" id="PF00106">
    <property type="entry name" value="adh_short"/>
    <property type="match status" value="1"/>
</dbReference>
<dbReference type="GO" id="GO:0005737">
    <property type="term" value="C:cytoplasm"/>
    <property type="evidence" value="ECO:0007669"/>
    <property type="project" value="TreeGrafter"/>
</dbReference>
<name>A0A067TJR9_GALM3</name>
<dbReference type="Gene3D" id="3.40.50.720">
    <property type="entry name" value="NAD(P)-binding Rossmann-like Domain"/>
    <property type="match status" value="1"/>
</dbReference>
<dbReference type="GO" id="GO:0016491">
    <property type="term" value="F:oxidoreductase activity"/>
    <property type="evidence" value="ECO:0007669"/>
    <property type="project" value="TreeGrafter"/>
</dbReference>
<evidence type="ECO:0000313" key="4">
    <source>
        <dbReference type="Proteomes" id="UP000027222"/>
    </source>
</evidence>
<dbReference type="CDD" id="cd05233">
    <property type="entry name" value="SDR_c"/>
    <property type="match status" value="1"/>
</dbReference>
<protein>
    <submittedName>
        <fullName evidence="3">Uncharacterized protein</fullName>
    </submittedName>
</protein>
<dbReference type="SUPFAM" id="SSF51735">
    <property type="entry name" value="NAD(P)-binding Rossmann-fold domains"/>
    <property type="match status" value="1"/>
</dbReference>
<evidence type="ECO:0000313" key="3">
    <source>
        <dbReference type="EMBL" id="KDR82577.1"/>
    </source>
</evidence>
<proteinExistence type="inferred from homology"/>
<keyword evidence="4" id="KW-1185">Reference proteome</keyword>
<reference evidence="4" key="1">
    <citation type="journal article" date="2014" name="Proc. Natl. Acad. Sci. U.S.A.">
        <title>Extensive sampling of basidiomycete genomes demonstrates inadequacy of the white-rot/brown-rot paradigm for wood decay fungi.</title>
        <authorList>
            <person name="Riley R."/>
            <person name="Salamov A.A."/>
            <person name="Brown D.W."/>
            <person name="Nagy L.G."/>
            <person name="Floudas D."/>
            <person name="Held B.W."/>
            <person name="Levasseur A."/>
            <person name="Lombard V."/>
            <person name="Morin E."/>
            <person name="Otillar R."/>
            <person name="Lindquist E.A."/>
            <person name="Sun H."/>
            <person name="LaButti K.M."/>
            <person name="Schmutz J."/>
            <person name="Jabbour D."/>
            <person name="Luo H."/>
            <person name="Baker S.E."/>
            <person name="Pisabarro A.G."/>
            <person name="Walton J.D."/>
            <person name="Blanchette R.A."/>
            <person name="Henrissat B."/>
            <person name="Martin F."/>
            <person name="Cullen D."/>
            <person name="Hibbett D.S."/>
            <person name="Grigoriev I.V."/>
        </authorList>
    </citation>
    <scope>NUCLEOTIDE SEQUENCE [LARGE SCALE GENOMIC DNA]</scope>
    <source>
        <strain evidence="4">CBS 339.88</strain>
    </source>
</reference>
<dbReference type="InterPro" id="IPR051468">
    <property type="entry name" value="Fungal_SecMetab_SDRs"/>
</dbReference>
<dbReference type="PANTHER" id="PTHR43544:SF2">
    <property type="entry name" value="OXIDOREDUCTASE"/>
    <property type="match status" value="1"/>
</dbReference>
<dbReference type="STRING" id="685588.A0A067TJR9"/>
<dbReference type="Proteomes" id="UP000027222">
    <property type="component" value="Unassembled WGS sequence"/>
</dbReference>
<dbReference type="HOGENOM" id="CLU_008901_3_1_1"/>
<evidence type="ECO:0000256" key="2">
    <source>
        <dbReference type="SAM" id="MobiDB-lite"/>
    </source>
</evidence>